<dbReference type="Proteomes" id="UP000193710">
    <property type="component" value="Unassembled WGS sequence"/>
</dbReference>
<reference evidence="1" key="2">
    <citation type="submission" date="2014-04" db="EMBL/GenBank/DDBJ databases">
        <authorList>
            <person name="Urmite Genomes U."/>
        </authorList>
    </citation>
    <scope>NUCLEOTIDE SEQUENCE</scope>
    <source>
        <strain evidence="1">DSM 44626</strain>
    </source>
</reference>
<protein>
    <submittedName>
        <fullName evidence="1">Uncharacterized protein</fullName>
    </submittedName>
</protein>
<name>A0A024JYB8_9MYCO</name>
<dbReference type="AlphaFoldDB" id="A0A024JYB8"/>
<dbReference type="EMBL" id="LQPY01000008">
    <property type="protein sequence ID" value="ORX07145.1"/>
    <property type="molecule type" value="Genomic_DNA"/>
</dbReference>
<evidence type="ECO:0000313" key="1">
    <source>
        <dbReference type="EMBL" id="CDO88641.1"/>
    </source>
</evidence>
<dbReference type="EMBL" id="HG964446">
    <property type="protein sequence ID" value="CDO88641.1"/>
    <property type="molecule type" value="Genomic_DNA"/>
</dbReference>
<proteinExistence type="predicted"/>
<organism evidence="1">
    <name type="scientific">Mycobacterium triplex</name>
    <dbReference type="NCBI Taxonomy" id="47839"/>
    <lineage>
        <taxon>Bacteria</taxon>
        <taxon>Bacillati</taxon>
        <taxon>Actinomycetota</taxon>
        <taxon>Actinomycetes</taxon>
        <taxon>Mycobacteriales</taxon>
        <taxon>Mycobacteriaceae</taxon>
        <taxon>Mycobacterium</taxon>
        <taxon>Mycobacterium simiae complex</taxon>
    </lineage>
</organism>
<sequence>MTDQQPPMNIEYLRREVLARIDAHPLDDWSPALLRAMIAVFDLNGVMPKPLQRFEPRIVR</sequence>
<reference evidence="2 3" key="3">
    <citation type="submission" date="2016-01" db="EMBL/GenBank/DDBJ databases">
        <title>The new phylogeny of the genus Mycobacterium.</title>
        <authorList>
            <person name="Tarcisio F."/>
            <person name="Conor M."/>
            <person name="Antonella G."/>
            <person name="Elisabetta G."/>
            <person name="Giulia F.S."/>
            <person name="Sara T."/>
            <person name="Anna F."/>
            <person name="Clotilde B."/>
            <person name="Roberto B."/>
            <person name="Veronica D.S."/>
            <person name="Fabio R."/>
            <person name="Monica P."/>
            <person name="Olivier J."/>
            <person name="Enrico T."/>
            <person name="Nicola S."/>
        </authorList>
    </citation>
    <scope>NUCLEOTIDE SEQUENCE [LARGE SCALE GENOMIC DNA]</scope>
    <source>
        <strain evidence="2 3">DSM 44626</strain>
    </source>
</reference>
<accession>A0A024JYB8</accession>
<dbReference type="eggNOG" id="ENOG502ZYDW">
    <property type="taxonomic scope" value="Bacteria"/>
</dbReference>
<evidence type="ECO:0000313" key="3">
    <source>
        <dbReference type="Proteomes" id="UP000193710"/>
    </source>
</evidence>
<dbReference type="OrthoDB" id="4735659at2"/>
<dbReference type="Proteomes" id="UP000028880">
    <property type="component" value="Unassembled WGS sequence"/>
</dbReference>
<evidence type="ECO:0000313" key="2">
    <source>
        <dbReference type="EMBL" id="ORX07145.1"/>
    </source>
</evidence>
<dbReference type="STRING" id="47839.BN973_03010"/>
<dbReference type="HOGENOM" id="CLU_2936718_0_0_11"/>
<gene>
    <name evidence="2" type="ORF">AWC29_07525</name>
    <name evidence="1" type="ORF">BN973_03010</name>
</gene>
<reference evidence="1" key="1">
    <citation type="journal article" date="2014" name="Genome Announc.">
        <title>Draft Genome Sequence of Mycobacterium triplex DSM 44626.</title>
        <authorList>
            <person name="Sassi M."/>
            <person name="Croce O."/>
            <person name="Robert C."/>
            <person name="Raoult D."/>
            <person name="Drancourt M."/>
        </authorList>
    </citation>
    <scope>NUCLEOTIDE SEQUENCE [LARGE SCALE GENOMIC DNA]</scope>
    <source>
        <strain evidence="1">DSM 44626</strain>
    </source>
</reference>
<dbReference type="RefSeq" id="WP_036468980.1">
    <property type="nucleotide sequence ID" value="NZ_HG964446.1"/>
</dbReference>
<keyword evidence="3" id="KW-1185">Reference proteome</keyword>